<evidence type="ECO:0000313" key="2">
    <source>
        <dbReference type="EMBL" id="CAG5035758.1"/>
    </source>
</evidence>
<dbReference type="PANTHER" id="PTHR46599">
    <property type="entry name" value="PIGGYBAC TRANSPOSABLE ELEMENT-DERIVED PROTEIN 4"/>
    <property type="match status" value="1"/>
</dbReference>
<proteinExistence type="predicted"/>
<name>A0A8S3XPZ5_PARAO</name>
<reference evidence="2" key="1">
    <citation type="submission" date="2021-04" db="EMBL/GenBank/DDBJ databases">
        <authorList>
            <person name="Tunstrom K."/>
        </authorList>
    </citation>
    <scope>NUCLEOTIDE SEQUENCE</scope>
</reference>
<evidence type="ECO:0000259" key="1">
    <source>
        <dbReference type="Pfam" id="PF13843"/>
    </source>
</evidence>
<keyword evidence="3" id="KW-1185">Reference proteome</keyword>
<dbReference type="InterPro" id="IPR029526">
    <property type="entry name" value="PGBD"/>
</dbReference>
<dbReference type="AlphaFoldDB" id="A0A8S3XPZ5"/>
<dbReference type="Proteomes" id="UP000691718">
    <property type="component" value="Unassembled WGS sequence"/>
</dbReference>
<accession>A0A8S3XPZ5</accession>
<gene>
    <name evidence="2" type="ORF">PAPOLLO_LOCUS20642</name>
</gene>
<sequence>MLNNACQREAKQTTSQSIDEAMIRFKGVSSLKQYMPAKPIEREFKVWVHADSSTGYVYEFQIYTGKNKNNTPELGLGDNVVKSLTKTLIDEKVQAHVAFDNFCLISFDAVPL</sequence>
<comment type="caution">
    <text evidence="2">The sequence shown here is derived from an EMBL/GenBank/DDBJ whole genome shotgun (WGS) entry which is preliminary data.</text>
</comment>
<organism evidence="2 3">
    <name type="scientific">Parnassius apollo</name>
    <name type="common">Apollo butterfly</name>
    <name type="synonym">Papilio apollo</name>
    <dbReference type="NCBI Taxonomy" id="110799"/>
    <lineage>
        <taxon>Eukaryota</taxon>
        <taxon>Metazoa</taxon>
        <taxon>Ecdysozoa</taxon>
        <taxon>Arthropoda</taxon>
        <taxon>Hexapoda</taxon>
        <taxon>Insecta</taxon>
        <taxon>Pterygota</taxon>
        <taxon>Neoptera</taxon>
        <taxon>Endopterygota</taxon>
        <taxon>Lepidoptera</taxon>
        <taxon>Glossata</taxon>
        <taxon>Ditrysia</taxon>
        <taxon>Papilionoidea</taxon>
        <taxon>Papilionidae</taxon>
        <taxon>Parnassiinae</taxon>
        <taxon>Parnassini</taxon>
        <taxon>Parnassius</taxon>
        <taxon>Parnassius</taxon>
    </lineage>
</organism>
<feature type="domain" description="PiggyBac transposable element-derived protein" evidence="1">
    <location>
        <begin position="2"/>
        <end position="103"/>
    </location>
</feature>
<dbReference type="PANTHER" id="PTHR46599:SF2">
    <property type="entry name" value="PIGGYBAC TRANSPOSABLE ELEMENT-DERIVED PROTEIN 4-LIKE"/>
    <property type="match status" value="1"/>
</dbReference>
<protein>
    <submittedName>
        <fullName evidence="2">(apollo) hypothetical protein</fullName>
    </submittedName>
</protein>
<evidence type="ECO:0000313" key="3">
    <source>
        <dbReference type="Proteomes" id="UP000691718"/>
    </source>
</evidence>
<dbReference type="OrthoDB" id="118105at2759"/>
<dbReference type="Pfam" id="PF13843">
    <property type="entry name" value="DDE_Tnp_1_7"/>
    <property type="match status" value="1"/>
</dbReference>
<dbReference type="EMBL" id="CAJQZP010001278">
    <property type="protein sequence ID" value="CAG5035758.1"/>
    <property type="molecule type" value="Genomic_DNA"/>
</dbReference>